<evidence type="ECO:0000259" key="5">
    <source>
        <dbReference type="PROSITE" id="PS50932"/>
    </source>
</evidence>
<dbReference type="SUPFAM" id="SSF53822">
    <property type="entry name" value="Periplasmic binding protein-like I"/>
    <property type="match status" value="1"/>
</dbReference>
<keyword evidence="7" id="KW-1185">Reference proteome</keyword>
<dbReference type="Pfam" id="PF13377">
    <property type="entry name" value="Peripla_BP_3"/>
    <property type="match status" value="1"/>
</dbReference>
<dbReference type="GO" id="GO:0000976">
    <property type="term" value="F:transcription cis-regulatory region binding"/>
    <property type="evidence" value="ECO:0007669"/>
    <property type="project" value="TreeGrafter"/>
</dbReference>
<feature type="domain" description="HTH lacI-type" evidence="5">
    <location>
        <begin position="27"/>
        <end position="81"/>
    </location>
</feature>
<evidence type="ECO:0000256" key="2">
    <source>
        <dbReference type="ARBA" id="ARBA00023125"/>
    </source>
</evidence>
<dbReference type="Proteomes" id="UP000196320">
    <property type="component" value="Unassembled WGS sequence"/>
</dbReference>
<dbReference type="CDD" id="cd06267">
    <property type="entry name" value="PBP1_LacI_sugar_binding-like"/>
    <property type="match status" value="1"/>
</dbReference>
<dbReference type="EMBL" id="FUKO01000022">
    <property type="protein sequence ID" value="SJN37744.1"/>
    <property type="molecule type" value="Genomic_DNA"/>
</dbReference>
<name>A0A1R4K0Q2_9MICO</name>
<dbReference type="InterPro" id="IPR046335">
    <property type="entry name" value="LacI/GalR-like_sensor"/>
</dbReference>
<keyword evidence="3" id="KW-0804">Transcription</keyword>
<proteinExistence type="predicted"/>
<dbReference type="SMART" id="SM00354">
    <property type="entry name" value="HTH_LACI"/>
    <property type="match status" value="1"/>
</dbReference>
<feature type="region of interest" description="Disordered" evidence="4">
    <location>
        <begin position="352"/>
        <end position="383"/>
    </location>
</feature>
<sequence length="383" mass="40171">MGSPEDPHRSETVDDTSTVPATAGKRATIRDVAALAGVSKSLAAAVYVKPESVSPARTKRVHDAAEALGYHPNLVARSLAANTGNFHAILVADLHNPVHADLIDIVRVALSEAGELSLVASAAIAQVDRHPTLDRQTLALLRDLRPKGILVIGSIPNMGVLRDLPGERPVIVVGAIAQNLPHATTVRVDDRAGMRIAVEHLLDHGHQSIAHIGRTGGPVAAGRADAYAEVMHLHGLSEYIAIVDSDYTYDSGYRAMAALIRDRRGSLPSAVTAVNDLAAIGAMAALRDELPADVVRSVAVIGYDNSYLAALSQVQLTSVDSNNALIGSTAIELLLEGSPHNGEEVLVAPSLVIRGSSTDPHDRLRPAPRGRGSAQRDLATGAD</sequence>
<evidence type="ECO:0000256" key="1">
    <source>
        <dbReference type="ARBA" id="ARBA00023015"/>
    </source>
</evidence>
<dbReference type="Pfam" id="PF00356">
    <property type="entry name" value="LacI"/>
    <property type="match status" value="1"/>
</dbReference>
<dbReference type="InterPro" id="IPR000843">
    <property type="entry name" value="HTH_LacI"/>
</dbReference>
<dbReference type="OrthoDB" id="9785139at2"/>
<keyword evidence="2" id="KW-0238">DNA-binding</keyword>
<dbReference type="Gene3D" id="3.40.50.2300">
    <property type="match status" value="2"/>
</dbReference>
<dbReference type="InterPro" id="IPR010982">
    <property type="entry name" value="Lambda_DNA-bd_dom_sf"/>
</dbReference>
<gene>
    <name evidence="6" type="ORF">FM104_09765</name>
</gene>
<protein>
    <submittedName>
        <fullName evidence="6">Transcriptional regulator, LacI family</fullName>
    </submittedName>
</protein>
<dbReference type="InterPro" id="IPR028082">
    <property type="entry name" value="Peripla_BP_I"/>
</dbReference>
<evidence type="ECO:0000313" key="7">
    <source>
        <dbReference type="Proteomes" id="UP000196320"/>
    </source>
</evidence>
<dbReference type="PROSITE" id="PS50932">
    <property type="entry name" value="HTH_LACI_2"/>
    <property type="match status" value="1"/>
</dbReference>
<reference evidence="6 7" key="1">
    <citation type="submission" date="2017-02" db="EMBL/GenBank/DDBJ databases">
        <authorList>
            <person name="Peterson S.W."/>
        </authorList>
    </citation>
    <scope>NUCLEOTIDE SEQUENCE [LARGE SCALE GENOMIC DNA]</scope>
    <source>
        <strain evidence="6 7">B Mb 05.01</strain>
    </source>
</reference>
<dbReference type="CDD" id="cd01392">
    <property type="entry name" value="HTH_LacI"/>
    <property type="match status" value="1"/>
</dbReference>
<evidence type="ECO:0000256" key="4">
    <source>
        <dbReference type="SAM" id="MobiDB-lite"/>
    </source>
</evidence>
<feature type="compositionally biased region" description="Basic and acidic residues" evidence="4">
    <location>
        <begin position="1"/>
        <end position="12"/>
    </location>
</feature>
<dbReference type="GO" id="GO:0003700">
    <property type="term" value="F:DNA-binding transcription factor activity"/>
    <property type="evidence" value="ECO:0007669"/>
    <property type="project" value="TreeGrafter"/>
</dbReference>
<feature type="region of interest" description="Disordered" evidence="4">
    <location>
        <begin position="1"/>
        <end position="22"/>
    </location>
</feature>
<dbReference type="PANTHER" id="PTHR30146:SF109">
    <property type="entry name" value="HTH-TYPE TRANSCRIPTIONAL REGULATOR GALS"/>
    <property type="match status" value="1"/>
</dbReference>
<organism evidence="6 7">
    <name type="scientific">Microbacterium esteraromaticum</name>
    <dbReference type="NCBI Taxonomy" id="57043"/>
    <lineage>
        <taxon>Bacteria</taxon>
        <taxon>Bacillati</taxon>
        <taxon>Actinomycetota</taxon>
        <taxon>Actinomycetes</taxon>
        <taxon>Micrococcales</taxon>
        <taxon>Microbacteriaceae</taxon>
        <taxon>Microbacterium</taxon>
    </lineage>
</organism>
<dbReference type="Gene3D" id="1.10.260.40">
    <property type="entry name" value="lambda repressor-like DNA-binding domains"/>
    <property type="match status" value="1"/>
</dbReference>
<dbReference type="RefSeq" id="WP_087131898.1">
    <property type="nucleotide sequence ID" value="NZ_FUKO01000022.1"/>
</dbReference>
<dbReference type="SUPFAM" id="SSF47413">
    <property type="entry name" value="lambda repressor-like DNA-binding domains"/>
    <property type="match status" value="1"/>
</dbReference>
<accession>A0A1R4K0Q2</accession>
<keyword evidence="1" id="KW-0805">Transcription regulation</keyword>
<dbReference type="AlphaFoldDB" id="A0A1R4K0Q2"/>
<evidence type="ECO:0000313" key="6">
    <source>
        <dbReference type="EMBL" id="SJN37744.1"/>
    </source>
</evidence>
<evidence type="ECO:0000256" key="3">
    <source>
        <dbReference type="ARBA" id="ARBA00023163"/>
    </source>
</evidence>
<dbReference type="PANTHER" id="PTHR30146">
    <property type="entry name" value="LACI-RELATED TRANSCRIPTIONAL REPRESSOR"/>
    <property type="match status" value="1"/>
</dbReference>